<feature type="transmembrane region" description="Helical" evidence="10">
    <location>
        <begin position="1278"/>
        <end position="1301"/>
    </location>
</feature>
<evidence type="ECO:0000256" key="5">
    <source>
        <dbReference type="ARBA" id="ARBA00022989"/>
    </source>
</evidence>
<keyword evidence="3 10" id="KW-0812">Transmembrane</keyword>
<dbReference type="EMBL" id="JTDE01001223">
    <property type="protein sequence ID" value="KAF7259388.1"/>
    <property type="molecule type" value="Genomic_DNA"/>
</dbReference>
<evidence type="ECO:0000313" key="14">
    <source>
        <dbReference type="Proteomes" id="UP000822476"/>
    </source>
</evidence>
<dbReference type="InterPro" id="IPR036116">
    <property type="entry name" value="FN3_sf"/>
</dbReference>
<dbReference type="SMART" id="SM00409">
    <property type="entry name" value="IG"/>
    <property type="match status" value="4"/>
</dbReference>
<feature type="domain" description="Fibronectin type-III" evidence="12">
    <location>
        <begin position="716"/>
        <end position="809"/>
    </location>
</feature>
<name>A0A8S9Z6G4_9TREM</name>
<dbReference type="PANTHER" id="PTHR44170">
    <property type="entry name" value="PROTEIN SIDEKICK"/>
    <property type="match status" value="1"/>
</dbReference>
<keyword evidence="7" id="KW-1015">Disulfide bond</keyword>
<evidence type="ECO:0000256" key="8">
    <source>
        <dbReference type="ARBA" id="ARBA00023180"/>
    </source>
</evidence>
<evidence type="ECO:0000256" key="3">
    <source>
        <dbReference type="ARBA" id="ARBA00022692"/>
    </source>
</evidence>
<dbReference type="Gene3D" id="2.60.40.10">
    <property type="entry name" value="Immunoglobulins"/>
    <property type="match status" value="6"/>
</dbReference>
<dbReference type="SMART" id="SM00060">
    <property type="entry name" value="FN3"/>
    <property type="match status" value="5"/>
</dbReference>
<dbReference type="InterPro" id="IPR003961">
    <property type="entry name" value="FN3_dom"/>
</dbReference>
<dbReference type="SUPFAM" id="SSF49265">
    <property type="entry name" value="Fibronectin type III"/>
    <property type="match status" value="3"/>
</dbReference>
<keyword evidence="5 10" id="KW-1133">Transmembrane helix</keyword>
<keyword evidence="4" id="KW-0677">Repeat</keyword>
<evidence type="ECO:0000256" key="9">
    <source>
        <dbReference type="SAM" id="MobiDB-lite"/>
    </source>
</evidence>
<feature type="compositionally biased region" description="Polar residues" evidence="9">
    <location>
        <begin position="1673"/>
        <end position="1687"/>
    </location>
</feature>
<dbReference type="CDD" id="cd00063">
    <property type="entry name" value="FN3"/>
    <property type="match status" value="3"/>
</dbReference>
<dbReference type="SMART" id="SM00408">
    <property type="entry name" value="IGc2"/>
    <property type="match status" value="2"/>
</dbReference>
<dbReference type="Pfam" id="PF00041">
    <property type="entry name" value="fn3"/>
    <property type="match status" value="2"/>
</dbReference>
<feature type="domain" description="Fibronectin type-III" evidence="12">
    <location>
        <begin position="1122"/>
        <end position="1221"/>
    </location>
</feature>
<evidence type="ECO:0000256" key="1">
    <source>
        <dbReference type="ARBA" id="ARBA00004479"/>
    </source>
</evidence>
<evidence type="ECO:0000256" key="7">
    <source>
        <dbReference type="ARBA" id="ARBA00023157"/>
    </source>
</evidence>
<feature type="compositionally biased region" description="Basic and acidic residues" evidence="9">
    <location>
        <begin position="1328"/>
        <end position="1337"/>
    </location>
</feature>
<dbReference type="OrthoDB" id="6266590at2759"/>
<feature type="region of interest" description="Disordered" evidence="9">
    <location>
        <begin position="1652"/>
        <end position="1687"/>
    </location>
</feature>
<comment type="similarity">
    <text evidence="2">Belongs to the immunoglobulin superfamily. DCC family.</text>
</comment>
<feature type="compositionally biased region" description="Polar residues" evidence="9">
    <location>
        <begin position="1763"/>
        <end position="1772"/>
    </location>
</feature>
<organism evidence="13 14">
    <name type="scientific">Paragonimus skrjabini miyazakii</name>
    <dbReference type="NCBI Taxonomy" id="59628"/>
    <lineage>
        <taxon>Eukaryota</taxon>
        <taxon>Metazoa</taxon>
        <taxon>Spiralia</taxon>
        <taxon>Lophotrochozoa</taxon>
        <taxon>Platyhelminthes</taxon>
        <taxon>Trematoda</taxon>
        <taxon>Digenea</taxon>
        <taxon>Plagiorchiida</taxon>
        <taxon>Troglotremata</taxon>
        <taxon>Troglotrematidae</taxon>
        <taxon>Paragonimus</taxon>
    </lineage>
</organism>
<evidence type="ECO:0000259" key="12">
    <source>
        <dbReference type="PROSITE" id="PS50853"/>
    </source>
</evidence>
<dbReference type="InterPro" id="IPR007110">
    <property type="entry name" value="Ig-like_dom"/>
</dbReference>
<evidence type="ECO:0000256" key="10">
    <source>
        <dbReference type="SAM" id="Phobius"/>
    </source>
</evidence>
<feature type="domain" description="Fibronectin type-III" evidence="12">
    <location>
        <begin position="845"/>
        <end position="947"/>
    </location>
</feature>
<accession>A0A8S9Z6G4</accession>
<feature type="domain" description="Ig-like" evidence="11">
    <location>
        <begin position="480"/>
        <end position="588"/>
    </location>
</feature>
<dbReference type="PANTHER" id="PTHR44170:SF55">
    <property type="entry name" value="OBSCURIN ISOFORM X2"/>
    <property type="match status" value="1"/>
</dbReference>
<dbReference type="InterPro" id="IPR010560">
    <property type="entry name" value="Neogenin_C"/>
</dbReference>
<keyword evidence="6 10" id="KW-0472">Membrane</keyword>
<feature type="region of interest" description="Disordered" evidence="9">
    <location>
        <begin position="1328"/>
        <end position="1347"/>
    </location>
</feature>
<evidence type="ECO:0000259" key="11">
    <source>
        <dbReference type="PROSITE" id="PS50835"/>
    </source>
</evidence>
<evidence type="ECO:0000313" key="13">
    <source>
        <dbReference type="EMBL" id="KAF7259388.1"/>
    </source>
</evidence>
<evidence type="ECO:0000256" key="6">
    <source>
        <dbReference type="ARBA" id="ARBA00023136"/>
    </source>
</evidence>
<proteinExistence type="inferred from homology"/>
<gene>
    <name evidence="13" type="ORF">EG68_03123</name>
</gene>
<dbReference type="GO" id="GO:0016020">
    <property type="term" value="C:membrane"/>
    <property type="evidence" value="ECO:0007669"/>
    <property type="project" value="UniProtKB-SubCell"/>
</dbReference>
<dbReference type="InterPro" id="IPR013098">
    <property type="entry name" value="Ig_I-set"/>
</dbReference>
<dbReference type="CDD" id="cd00096">
    <property type="entry name" value="Ig"/>
    <property type="match status" value="2"/>
</dbReference>
<feature type="domain" description="Ig-like" evidence="11">
    <location>
        <begin position="352"/>
        <end position="473"/>
    </location>
</feature>
<reference evidence="13" key="1">
    <citation type="submission" date="2019-07" db="EMBL/GenBank/DDBJ databases">
        <title>Annotation for the trematode Paragonimus miyazaki's.</title>
        <authorList>
            <person name="Choi Y.-J."/>
        </authorList>
    </citation>
    <scope>NUCLEOTIDE SEQUENCE</scope>
    <source>
        <strain evidence="13">Japan</strain>
    </source>
</reference>
<evidence type="ECO:0000256" key="2">
    <source>
        <dbReference type="ARBA" id="ARBA00009588"/>
    </source>
</evidence>
<dbReference type="FunFam" id="2.60.40.10:FF:000028">
    <property type="entry name" value="Neuronal cell adhesion molecule"/>
    <property type="match status" value="1"/>
</dbReference>
<dbReference type="Pfam" id="PF06583">
    <property type="entry name" value="Neogenin_C"/>
    <property type="match status" value="1"/>
</dbReference>
<dbReference type="SUPFAM" id="SSF48726">
    <property type="entry name" value="Immunoglobulin"/>
    <property type="match status" value="2"/>
</dbReference>
<dbReference type="InterPro" id="IPR036179">
    <property type="entry name" value="Ig-like_dom_sf"/>
</dbReference>
<dbReference type="Proteomes" id="UP000822476">
    <property type="component" value="Unassembled WGS sequence"/>
</dbReference>
<feature type="region of interest" description="Disordered" evidence="9">
    <location>
        <begin position="1721"/>
        <end position="1786"/>
    </location>
</feature>
<evidence type="ECO:0008006" key="15">
    <source>
        <dbReference type="Google" id="ProtNLM"/>
    </source>
</evidence>
<dbReference type="PROSITE" id="PS50853">
    <property type="entry name" value="FN3"/>
    <property type="match status" value="4"/>
</dbReference>
<dbReference type="GO" id="GO:0098609">
    <property type="term" value="P:cell-cell adhesion"/>
    <property type="evidence" value="ECO:0007669"/>
    <property type="project" value="TreeGrafter"/>
</dbReference>
<keyword evidence="14" id="KW-1185">Reference proteome</keyword>
<dbReference type="InterPro" id="IPR003598">
    <property type="entry name" value="Ig_sub2"/>
</dbReference>
<feature type="region of interest" description="Disordered" evidence="9">
    <location>
        <begin position="241"/>
        <end position="269"/>
    </location>
</feature>
<dbReference type="InterPro" id="IPR003599">
    <property type="entry name" value="Ig_sub"/>
</dbReference>
<dbReference type="Pfam" id="PF07679">
    <property type="entry name" value="I-set"/>
    <property type="match status" value="1"/>
</dbReference>
<dbReference type="PROSITE" id="PS50835">
    <property type="entry name" value="IG_LIKE"/>
    <property type="match status" value="2"/>
</dbReference>
<comment type="caution">
    <text evidence="13">The sequence shown here is derived from an EMBL/GenBank/DDBJ whole genome shotgun (WGS) entry which is preliminary data.</text>
</comment>
<sequence>MFIHQPKDRIVPWQGRVELQCRVNHSYSTYTWLTTRFAPVDLHYYHGALQPVRRGNELLQPEVEVVESQWCRPYSDGRLVIIYPGAPDQLLPPGSTLSFRNLRGQWLEGAYRCKATIPGQGSLLSRPALVRLTDIFLEPGISAVTRFVQPGPSSSDPGVNPPSLGGGYFWPGEVAVLRCPVKYISEQQPVFRWFFQSKDGTLMQPVGEHSTRLQWPKEFRTIPLENGQWLEVHLGKLQENRTRVDSSTKLQQNDASKDHAPLNEPSPQRTWPAQAGFGEYFCKVHIPRNWATAGQSDIGSLNISGPYIRVDLTPAFTGSLPDHEKVAGTAESTVSWSITPNAAVQVELPPAPTVLTDVEHSSSTFTGSGRTLWRHVNESITLLCAANRRLPGFGELITHAAHHKNGEIYHAYEIRWLKDGHLIKHEMLTSDRIFVVGSASLRIQRLQADDSGNYQCEIVSNDSGVTILAATVELLVGHAPRVYGTASSTAVSGRIQSEKNMSCSFLGQPAPQIEWRKNTEPVQNSHFFRISTSNFSHSEFSSINPIPASALVHQTSLSIRGLLPNDAGYFQCFAQNRFGSAELTITLSVQPSFLSSLNSGQWFLTNETDPSNSLPINSITLFNLNPMDSTLDIPTDSSQTNKSIQQIIVPVRSYNAVVDWPAKISSHDYYSHVVTNLTPDAFYQVSVQAVTANNITGHPSVISSSARVSSRPPSEPPTQVHIQSIGAHVVTVSWEPPPIVARNGELILYRINISCEDWLRPRQINVLTEHVQMIRGLSRGTKYDLTVSAATRGGNGPDSPIVSFTTMIEPNEADREAAQNGGGFVMPEISVQRCLLMTSHKTLNISENVENLRYVADERSILLLWSPPINSNLPTHDTSFSLPEVDHYVVKWGKVYPGPATVQVTADQTRFLLNNLDPDTSYLIDVSVVYKTQEIDSEMVTVRTKSALFHQRLLIPLNLQVSTVESDWAMLIWDEPECGRKQNDLSAQQIDCLGKEFVRSYQVAYKLIGMSNKAKSSTNGAAPEGSASDGDDFWLEGDGAGVEMDDETPSDPASDGTTQLVNATRTWARLENLRPGHRYSATVRAVGTKPHHTSQQSDTDLLYSEWSLAEVFETIKKKPEDAPSDIQLTGMSLTNGSIGLQISWQPPTRPHGQLVGYLLHYTTNWTLPLAKWSRRRSPAYSVNTVLVGLLRGSIYFIQLRARNRHGNGPLSPIRLYRTPDASGQGGGEIPLGRAYYDALSIPKELVSLDLAPSSMQSKSDSSRASGDAKLADTMSFSWILIGFVTGLSLLLIAILLGIVVWRRREKRYAPVLGYKPGYHSEAAYDLNERQTKEDDHTGRKHKRLSHSRPANQDVVLLVSNGEALVTSDMPGQPSTSTTGGRLPVDPLTNSVTLSMGVYSTNAPTAVTTAQSIRLRAQPSLNINSNTWDRDSDPLQFVTVSQQRHDEVILEQLADCVTEGLQRNQTPTRTASVSSNSCAGSFGTPTRFVVNPTYQTHAPTARFPSEQIGTHSYASATLGAPPVDPRLLLARPPVGAPPTTNGYLGQPMMMHFYHPTASIQTAQGIQFPGTISGSVPVDRRPMIPAQFFYPYNVQQPTGYPGGGMVCSMDSAQNVVNPQFMPTTQQSSNIPRVNAADLMSFTSSDDIRPMMNSSIHTEGDSSDIPLPGFSKTAHLHSTSAEPEVQQCQKRQAVVVTADGGILTSPFRGPSDSMITGSSLVTAVASGAPHSRSPKRRPIANNKHGPRPKGSPAVQSRDGVMPSDINGHSRNQAASNEIRPDGDGDGSDLNLNKAFSTEELTQEMANLEGLMKDLSAITREEFNC</sequence>
<protein>
    <recommendedName>
        <fullName evidence="15">Netrin receptor DCC</fullName>
    </recommendedName>
</protein>
<evidence type="ECO:0000256" key="4">
    <source>
        <dbReference type="ARBA" id="ARBA00022737"/>
    </source>
</evidence>
<comment type="subcellular location">
    <subcellularLocation>
        <location evidence="1">Membrane</location>
        <topology evidence="1">Single-pass type I membrane protein</topology>
    </subcellularLocation>
</comment>
<keyword evidence="8" id="KW-0325">Glycoprotein</keyword>
<feature type="domain" description="Fibronectin type-III" evidence="12">
    <location>
        <begin position="615"/>
        <end position="713"/>
    </location>
</feature>
<dbReference type="InterPro" id="IPR013783">
    <property type="entry name" value="Ig-like_fold"/>
</dbReference>
<feature type="region of interest" description="Disordered" evidence="9">
    <location>
        <begin position="1014"/>
        <end position="1059"/>
    </location>
</feature>